<dbReference type="InterPro" id="IPR058742">
    <property type="entry name" value="DUF7989"/>
</dbReference>
<proteinExistence type="predicted"/>
<organism evidence="2 3">
    <name type="scientific">Halorussus aquaticus</name>
    <dbReference type="NCBI Taxonomy" id="2953748"/>
    <lineage>
        <taxon>Archaea</taxon>
        <taxon>Methanobacteriati</taxon>
        <taxon>Methanobacteriota</taxon>
        <taxon>Stenosarchaea group</taxon>
        <taxon>Halobacteria</taxon>
        <taxon>Halobacteriales</taxon>
        <taxon>Haladaptataceae</taxon>
        <taxon>Halorussus</taxon>
    </lineage>
</organism>
<dbReference type="EMBL" id="JBHSHT010000001">
    <property type="protein sequence ID" value="MFC4822699.1"/>
    <property type="molecule type" value="Genomic_DNA"/>
</dbReference>
<protein>
    <submittedName>
        <fullName evidence="2">Uncharacterized protein</fullName>
    </submittedName>
</protein>
<evidence type="ECO:0000256" key="1">
    <source>
        <dbReference type="SAM" id="MobiDB-lite"/>
    </source>
</evidence>
<feature type="compositionally biased region" description="Acidic residues" evidence="1">
    <location>
        <begin position="61"/>
        <end position="70"/>
    </location>
</feature>
<accession>A0ABD5PW96</accession>
<evidence type="ECO:0000313" key="2">
    <source>
        <dbReference type="EMBL" id="MFC4822699.1"/>
    </source>
</evidence>
<feature type="compositionally biased region" description="Basic and acidic residues" evidence="1">
    <location>
        <begin position="1"/>
        <end position="19"/>
    </location>
</feature>
<dbReference type="Pfam" id="PF25951">
    <property type="entry name" value="DUF7989"/>
    <property type="match status" value="1"/>
</dbReference>
<dbReference type="AlphaFoldDB" id="A0ABD5PW96"/>
<gene>
    <name evidence="2" type="ORF">ACFO9K_00340</name>
</gene>
<feature type="compositionally biased region" description="Basic and acidic residues" evidence="1">
    <location>
        <begin position="51"/>
        <end position="60"/>
    </location>
</feature>
<evidence type="ECO:0000313" key="3">
    <source>
        <dbReference type="Proteomes" id="UP001595945"/>
    </source>
</evidence>
<dbReference type="Proteomes" id="UP001595945">
    <property type="component" value="Unassembled WGS sequence"/>
</dbReference>
<dbReference type="RefSeq" id="WP_254267777.1">
    <property type="nucleotide sequence ID" value="NZ_CP100400.1"/>
</dbReference>
<sequence length="103" mass="11567">MNRTDRHDPTTDDPTDRESTQMGEVSHTHPHADRGTVNRPFERGPIVAADGGERDAYDADAREEDDEDDSDRMKDVNHSPPHGDGVDRVFVRGNENEPVESEE</sequence>
<feature type="region of interest" description="Disordered" evidence="1">
    <location>
        <begin position="1"/>
        <end position="103"/>
    </location>
</feature>
<feature type="compositionally biased region" description="Basic and acidic residues" evidence="1">
    <location>
        <begin position="26"/>
        <end position="42"/>
    </location>
</feature>
<keyword evidence="3" id="KW-1185">Reference proteome</keyword>
<dbReference type="GeneID" id="73046260"/>
<reference evidence="2 3" key="1">
    <citation type="journal article" date="2019" name="Int. J. Syst. Evol. Microbiol.">
        <title>The Global Catalogue of Microorganisms (GCM) 10K type strain sequencing project: providing services to taxonomists for standard genome sequencing and annotation.</title>
        <authorList>
            <consortium name="The Broad Institute Genomics Platform"/>
            <consortium name="The Broad Institute Genome Sequencing Center for Infectious Disease"/>
            <person name="Wu L."/>
            <person name="Ma J."/>
        </authorList>
    </citation>
    <scope>NUCLEOTIDE SEQUENCE [LARGE SCALE GENOMIC DNA]</scope>
    <source>
        <strain evidence="2 3">XZYJ18</strain>
    </source>
</reference>
<comment type="caution">
    <text evidence="2">The sequence shown here is derived from an EMBL/GenBank/DDBJ whole genome shotgun (WGS) entry which is preliminary data.</text>
</comment>
<name>A0ABD5PW96_9EURY</name>